<organism evidence="1 2">
    <name type="scientific">Microvirga tunisiensis</name>
    <dbReference type="NCBI Taxonomy" id="2108360"/>
    <lineage>
        <taxon>Bacteria</taxon>
        <taxon>Pseudomonadati</taxon>
        <taxon>Pseudomonadota</taxon>
        <taxon>Alphaproteobacteria</taxon>
        <taxon>Hyphomicrobiales</taxon>
        <taxon>Methylobacteriaceae</taxon>
        <taxon>Microvirga</taxon>
    </lineage>
</organism>
<dbReference type="RefSeq" id="WP_152713932.1">
    <property type="nucleotide sequence ID" value="NZ_VOSJ01000098.1"/>
</dbReference>
<reference evidence="1 2" key="1">
    <citation type="journal article" date="2019" name="Syst. Appl. Microbiol.">
        <title>Microvirga tunisiensis sp. nov., a root nodule symbiotic bacterium isolated from Lupinus micranthus and L. luteus grown in Northern Tunisia.</title>
        <authorList>
            <person name="Msaddak A."/>
            <person name="Rejili M."/>
            <person name="Duran D."/>
            <person name="Mars M."/>
            <person name="Palacios J.M."/>
            <person name="Ruiz-Argueso T."/>
            <person name="Rey L."/>
            <person name="Imperial J."/>
        </authorList>
    </citation>
    <scope>NUCLEOTIDE SEQUENCE [LARGE SCALE GENOMIC DNA]</scope>
    <source>
        <strain evidence="1 2">Lmie10</strain>
    </source>
</reference>
<protein>
    <submittedName>
        <fullName evidence="1">Uncharacterized protein</fullName>
    </submittedName>
</protein>
<accession>A0A5N7MLV7</accession>
<comment type="caution">
    <text evidence="1">The sequence shown here is derived from an EMBL/GenBank/DDBJ whole genome shotgun (WGS) entry which is preliminary data.</text>
</comment>
<evidence type="ECO:0000313" key="2">
    <source>
        <dbReference type="Proteomes" id="UP000403266"/>
    </source>
</evidence>
<proteinExistence type="predicted"/>
<gene>
    <name evidence="1" type="ORF">FS320_21130</name>
</gene>
<name>A0A5N7MLV7_9HYPH</name>
<keyword evidence="2" id="KW-1185">Reference proteome</keyword>
<evidence type="ECO:0000313" key="1">
    <source>
        <dbReference type="EMBL" id="MPR27610.1"/>
    </source>
</evidence>
<dbReference type="OrthoDB" id="9973490at2"/>
<dbReference type="EMBL" id="VOSK01000098">
    <property type="protein sequence ID" value="MPR27610.1"/>
    <property type="molecule type" value="Genomic_DNA"/>
</dbReference>
<dbReference type="AlphaFoldDB" id="A0A5N7MLV7"/>
<dbReference type="Proteomes" id="UP000403266">
    <property type="component" value="Unassembled WGS sequence"/>
</dbReference>
<sequence>MLTFELDTLVPETERSMVNIQLTLALSIWRGRVNGHLDGSIQNLTDAQLFRAYRDLIERGRGDNVVSTRLKADGEEWLS</sequence>